<organism evidence="1 2">
    <name type="scientific">Metabacillus sediminis</name>
    <dbReference type="NCBI Taxonomy" id="3117746"/>
    <lineage>
        <taxon>Bacteria</taxon>
        <taxon>Bacillati</taxon>
        <taxon>Bacillota</taxon>
        <taxon>Bacilli</taxon>
        <taxon>Bacillales</taxon>
        <taxon>Bacillaceae</taxon>
        <taxon>Metabacillus</taxon>
    </lineage>
</organism>
<evidence type="ECO:0000313" key="1">
    <source>
        <dbReference type="EMBL" id="WXB98800.1"/>
    </source>
</evidence>
<protein>
    <submittedName>
        <fullName evidence="1">Uncharacterized protein</fullName>
    </submittedName>
</protein>
<dbReference type="Proteomes" id="UP001377337">
    <property type="component" value="Chromosome"/>
</dbReference>
<proteinExistence type="predicted"/>
<dbReference type="RefSeq" id="WP_035411833.1">
    <property type="nucleotide sequence ID" value="NZ_CP147407.1"/>
</dbReference>
<accession>A0ABZ2NMF6</accession>
<reference evidence="1 2" key="1">
    <citation type="submission" date="2024-02" db="EMBL/GenBank/DDBJ databases">
        <title>Seven novel Bacillus-like species.</title>
        <authorList>
            <person name="Liu G."/>
        </authorList>
    </citation>
    <scope>NUCLEOTIDE SEQUENCE [LARGE SCALE GENOMIC DNA]</scope>
    <source>
        <strain evidence="1 2">FJAT-52054</strain>
    </source>
</reference>
<name>A0ABZ2NMF6_9BACI</name>
<evidence type="ECO:0000313" key="2">
    <source>
        <dbReference type="Proteomes" id="UP001377337"/>
    </source>
</evidence>
<dbReference type="EMBL" id="CP147407">
    <property type="protein sequence ID" value="WXB98800.1"/>
    <property type="molecule type" value="Genomic_DNA"/>
</dbReference>
<gene>
    <name evidence="1" type="ORF">WCV65_10085</name>
</gene>
<keyword evidence="2" id="KW-1185">Reference proteome</keyword>
<sequence length="88" mass="10052">MMRMKGQQMQKTPDADLQLGQVQRLFKNPAITAGSRVVQPISKHTLQQEKMNLALHEPEQMFLYPKRKSGLPHSLCLCYCSISNKNIP</sequence>